<evidence type="ECO:0000313" key="1">
    <source>
        <dbReference type="EMBL" id="CAJ0732864.1"/>
    </source>
</evidence>
<evidence type="ECO:0000313" key="2">
    <source>
        <dbReference type="Proteomes" id="UP001189303"/>
    </source>
</evidence>
<sequence>MANKSTPTEARLVLPQDGVSRFTQIAAFLPFSRETWRKLVRDGKAPQPIRIGDRCTVWKNADIHAWLASPNTYQVN</sequence>
<dbReference type="Proteomes" id="UP001189303">
    <property type="component" value="Unassembled WGS sequence"/>
</dbReference>
<dbReference type="EMBL" id="CATWFT010000030">
    <property type="protein sequence ID" value="CAJ0732864.1"/>
    <property type="molecule type" value="Genomic_DNA"/>
</dbReference>
<dbReference type="Gene3D" id="1.10.238.160">
    <property type="match status" value="1"/>
</dbReference>
<gene>
    <name evidence="1" type="ORF">R38712_05114</name>
</gene>
<keyword evidence="2" id="KW-1185">Reference proteome</keyword>
<dbReference type="Pfam" id="PF05930">
    <property type="entry name" value="Phage_AlpA"/>
    <property type="match status" value="1"/>
</dbReference>
<accession>A0ABN9I8A6</accession>
<dbReference type="InterPro" id="IPR010260">
    <property type="entry name" value="AlpA"/>
</dbReference>
<organism evidence="1 2">
    <name type="scientific">Ralstonia pickettii</name>
    <name type="common">Burkholderia pickettii</name>
    <dbReference type="NCBI Taxonomy" id="329"/>
    <lineage>
        <taxon>Bacteria</taxon>
        <taxon>Pseudomonadati</taxon>
        <taxon>Pseudomonadota</taxon>
        <taxon>Betaproteobacteria</taxon>
        <taxon>Burkholderiales</taxon>
        <taxon>Burkholderiaceae</taxon>
        <taxon>Ralstonia</taxon>
    </lineage>
</organism>
<reference evidence="1 2" key="1">
    <citation type="submission" date="2023-07" db="EMBL/GenBank/DDBJ databases">
        <authorList>
            <person name="Peeters C."/>
        </authorList>
    </citation>
    <scope>NUCLEOTIDE SEQUENCE [LARGE SCALE GENOMIC DNA]</scope>
    <source>
        <strain evidence="1 2">R-38712</strain>
    </source>
</reference>
<name>A0ABN9I8A6_RALPI</name>
<protein>
    <recommendedName>
        <fullName evidence="3">AlpA family phage regulatory protein</fullName>
    </recommendedName>
</protein>
<evidence type="ECO:0008006" key="3">
    <source>
        <dbReference type="Google" id="ProtNLM"/>
    </source>
</evidence>
<dbReference type="RefSeq" id="WP_015856157.1">
    <property type="nucleotide sequence ID" value="NZ_CATWFT010000030.1"/>
</dbReference>
<proteinExistence type="predicted"/>
<comment type="caution">
    <text evidence="1">The sequence shown here is derived from an EMBL/GenBank/DDBJ whole genome shotgun (WGS) entry which is preliminary data.</text>
</comment>